<organism evidence="1 2">
    <name type="scientific">Suillus luteus UH-Slu-Lm8-n1</name>
    <dbReference type="NCBI Taxonomy" id="930992"/>
    <lineage>
        <taxon>Eukaryota</taxon>
        <taxon>Fungi</taxon>
        <taxon>Dikarya</taxon>
        <taxon>Basidiomycota</taxon>
        <taxon>Agaricomycotina</taxon>
        <taxon>Agaricomycetes</taxon>
        <taxon>Agaricomycetidae</taxon>
        <taxon>Boletales</taxon>
        <taxon>Suillineae</taxon>
        <taxon>Suillaceae</taxon>
        <taxon>Suillus</taxon>
    </lineage>
</organism>
<sequence length="182" mass="19590">MTAMKAASLAAREDKTVEKTINGGTPWYNTTPKVRGGRRGLFLITCGPAMQVKTEFEEVLAMVESDLFDFVIGFGGSSTLPGFVGSTVLAFIRAAAVFGCTDVWKSLCDLLVTNPDVMEHTTVIVVYACYVDGKRTVESREVAKHSTRRALGHKFSICGNKGCNSSMADDIVAFSMASRQSG</sequence>
<dbReference type="InParanoid" id="A0A0D0AIA0"/>
<keyword evidence="2" id="KW-1185">Reference proteome</keyword>
<protein>
    <submittedName>
        <fullName evidence="1">Uncharacterized protein</fullName>
    </submittedName>
</protein>
<reference evidence="1 2" key="1">
    <citation type="submission" date="2014-04" db="EMBL/GenBank/DDBJ databases">
        <authorList>
            <consortium name="DOE Joint Genome Institute"/>
            <person name="Kuo A."/>
            <person name="Ruytinx J."/>
            <person name="Rineau F."/>
            <person name="Colpaert J."/>
            <person name="Kohler A."/>
            <person name="Nagy L.G."/>
            <person name="Floudas D."/>
            <person name="Copeland A."/>
            <person name="Barry K.W."/>
            <person name="Cichocki N."/>
            <person name="Veneault-Fourrey C."/>
            <person name="LaButti K."/>
            <person name="Lindquist E.A."/>
            <person name="Lipzen A."/>
            <person name="Lundell T."/>
            <person name="Morin E."/>
            <person name="Murat C."/>
            <person name="Sun H."/>
            <person name="Tunlid A."/>
            <person name="Henrissat B."/>
            <person name="Grigoriev I.V."/>
            <person name="Hibbett D.S."/>
            <person name="Martin F."/>
            <person name="Nordberg H.P."/>
            <person name="Cantor M.N."/>
            <person name="Hua S.X."/>
        </authorList>
    </citation>
    <scope>NUCLEOTIDE SEQUENCE [LARGE SCALE GENOMIC DNA]</scope>
    <source>
        <strain evidence="1 2">UH-Slu-Lm8-n1</strain>
    </source>
</reference>
<proteinExistence type="predicted"/>
<dbReference type="EMBL" id="KN836679">
    <property type="protein sequence ID" value="KIK31753.1"/>
    <property type="molecule type" value="Genomic_DNA"/>
</dbReference>
<dbReference type="OrthoDB" id="2633096at2759"/>
<accession>A0A0D0AIA0</accession>
<dbReference type="AlphaFoldDB" id="A0A0D0AIA0"/>
<name>A0A0D0AIA0_9AGAM</name>
<dbReference type="Proteomes" id="UP000054485">
    <property type="component" value="Unassembled WGS sequence"/>
</dbReference>
<evidence type="ECO:0000313" key="2">
    <source>
        <dbReference type="Proteomes" id="UP000054485"/>
    </source>
</evidence>
<evidence type="ECO:0000313" key="1">
    <source>
        <dbReference type="EMBL" id="KIK31753.1"/>
    </source>
</evidence>
<gene>
    <name evidence="1" type="ORF">CY34DRAFT_19602</name>
</gene>
<dbReference type="HOGENOM" id="CLU_1482941_0_0_1"/>
<reference evidence="2" key="2">
    <citation type="submission" date="2015-01" db="EMBL/GenBank/DDBJ databases">
        <title>Evolutionary Origins and Diversification of the Mycorrhizal Mutualists.</title>
        <authorList>
            <consortium name="DOE Joint Genome Institute"/>
            <consortium name="Mycorrhizal Genomics Consortium"/>
            <person name="Kohler A."/>
            <person name="Kuo A."/>
            <person name="Nagy L.G."/>
            <person name="Floudas D."/>
            <person name="Copeland A."/>
            <person name="Barry K.W."/>
            <person name="Cichocki N."/>
            <person name="Veneault-Fourrey C."/>
            <person name="LaButti K."/>
            <person name="Lindquist E.A."/>
            <person name="Lipzen A."/>
            <person name="Lundell T."/>
            <person name="Morin E."/>
            <person name="Murat C."/>
            <person name="Riley R."/>
            <person name="Ohm R."/>
            <person name="Sun H."/>
            <person name="Tunlid A."/>
            <person name="Henrissat B."/>
            <person name="Grigoriev I.V."/>
            <person name="Hibbett D.S."/>
            <person name="Martin F."/>
        </authorList>
    </citation>
    <scope>NUCLEOTIDE SEQUENCE [LARGE SCALE GENOMIC DNA]</scope>
    <source>
        <strain evidence="2">UH-Slu-Lm8-n1</strain>
    </source>
</reference>